<feature type="region of interest" description="Disordered" evidence="8">
    <location>
        <begin position="1"/>
        <end position="38"/>
    </location>
</feature>
<feature type="transmembrane region" description="Helical" evidence="9">
    <location>
        <begin position="498"/>
        <end position="519"/>
    </location>
</feature>
<evidence type="ECO:0000313" key="13">
    <source>
        <dbReference type="Proteomes" id="UP000319927"/>
    </source>
</evidence>
<dbReference type="OrthoDB" id="5241882at2"/>
<keyword evidence="13" id="KW-1185">Reference proteome</keyword>
<feature type="compositionally biased region" description="Low complexity" evidence="8">
    <location>
        <begin position="551"/>
        <end position="561"/>
    </location>
</feature>
<keyword evidence="2" id="KW-1003">Cell membrane</keyword>
<feature type="transmembrane region" description="Helical" evidence="9">
    <location>
        <begin position="383"/>
        <end position="404"/>
    </location>
</feature>
<dbReference type="AlphaFoldDB" id="A0A561WX42"/>
<keyword evidence="7 9" id="KW-0472">Membrane</keyword>
<feature type="transmembrane region" description="Helical" evidence="9">
    <location>
        <begin position="197"/>
        <end position="230"/>
    </location>
</feature>
<keyword evidence="6 9" id="KW-1133">Transmembrane helix</keyword>
<feature type="compositionally biased region" description="Gly residues" evidence="8">
    <location>
        <begin position="537"/>
        <end position="550"/>
    </location>
</feature>
<evidence type="ECO:0000256" key="7">
    <source>
        <dbReference type="ARBA" id="ARBA00023136"/>
    </source>
</evidence>
<proteinExistence type="predicted"/>
<dbReference type="GO" id="GO:0010041">
    <property type="term" value="P:response to iron(III) ion"/>
    <property type="evidence" value="ECO:0007669"/>
    <property type="project" value="TreeGrafter"/>
</dbReference>
<protein>
    <submittedName>
        <fullName evidence="12">4-amino-4-deoxy-L-arabinose transferase-like glycosyltransferase</fullName>
    </submittedName>
</protein>
<keyword evidence="3" id="KW-0328">Glycosyltransferase</keyword>
<evidence type="ECO:0000256" key="4">
    <source>
        <dbReference type="ARBA" id="ARBA00022679"/>
    </source>
</evidence>
<comment type="caution">
    <text evidence="12">The sequence shown here is derived from an EMBL/GenBank/DDBJ whole genome shotgun (WGS) entry which is preliminary data.</text>
</comment>
<dbReference type="InterPro" id="IPR050297">
    <property type="entry name" value="LipidA_mod_glycosyltrf_83"/>
</dbReference>
<dbReference type="GO" id="GO:0005886">
    <property type="term" value="C:plasma membrane"/>
    <property type="evidence" value="ECO:0007669"/>
    <property type="project" value="UniProtKB-SubCell"/>
</dbReference>
<evidence type="ECO:0000313" key="12">
    <source>
        <dbReference type="EMBL" id="TWG28447.1"/>
    </source>
</evidence>
<name>A0A561WX42_9ACTN</name>
<feature type="transmembrane region" description="Helical" evidence="9">
    <location>
        <begin position="472"/>
        <end position="491"/>
    </location>
</feature>
<organism evidence="12 13">
    <name type="scientific">Micromonospora palomenae</name>
    <dbReference type="NCBI Taxonomy" id="1461247"/>
    <lineage>
        <taxon>Bacteria</taxon>
        <taxon>Bacillati</taxon>
        <taxon>Actinomycetota</taxon>
        <taxon>Actinomycetes</taxon>
        <taxon>Micromonosporales</taxon>
        <taxon>Micromonosporaceae</taxon>
        <taxon>Micromonospora</taxon>
    </lineage>
</organism>
<keyword evidence="5 9" id="KW-0812">Transmembrane</keyword>
<evidence type="ECO:0000256" key="1">
    <source>
        <dbReference type="ARBA" id="ARBA00004651"/>
    </source>
</evidence>
<evidence type="ECO:0000256" key="2">
    <source>
        <dbReference type="ARBA" id="ARBA00022475"/>
    </source>
</evidence>
<feature type="region of interest" description="Disordered" evidence="8">
    <location>
        <begin position="528"/>
        <end position="615"/>
    </location>
</feature>
<dbReference type="InterPro" id="IPR056785">
    <property type="entry name" value="YkcA/B-like_C"/>
</dbReference>
<gene>
    <name evidence="12" type="ORF">FHX75_111599</name>
</gene>
<dbReference type="InterPro" id="IPR038731">
    <property type="entry name" value="RgtA/B/C-like"/>
</dbReference>
<feature type="transmembrane region" description="Helical" evidence="9">
    <location>
        <begin position="360"/>
        <end position="377"/>
    </location>
</feature>
<feature type="transmembrane region" description="Helical" evidence="9">
    <location>
        <begin position="329"/>
        <end position="348"/>
    </location>
</feature>
<accession>A0A561WX42</accession>
<dbReference type="RefSeq" id="WP_154937683.1">
    <property type="nucleotide sequence ID" value="NZ_VIXA01000001.1"/>
</dbReference>
<feature type="compositionally biased region" description="Gly residues" evidence="8">
    <location>
        <begin position="562"/>
        <end position="612"/>
    </location>
</feature>
<dbReference type="EMBL" id="VIXA01000001">
    <property type="protein sequence ID" value="TWG28447.1"/>
    <property type="molecule type" value="Genomic_DNA"/>
</dbReference>
<evidence type="ECO:0000256" key="3">
    <source>
        <dbReference type="ARBA" id="ARBA00022676"/>
    </source>
</evidence>
<dbReference type="GO" id="GO:0016763">
    <property type="term" value="F:pentosyltransferase activity"/>
    <property type="evidence" value="ECO:0007669"/>
    <property type="project" value="TreeGrafter"/>
</dbReference>
<feature type="transmembrane region" description="Helical" evidence="9">
    <location>
        <begin position="143"/>
        <end position="166"/>
    </location>
</feature>
<keyword evidence="4 12" id="KW-0808">Transferase</keyword>
<feature type="domain" description="Putative mannosyltransferase YkcA/B-like C-terminal" evidence="11">
    <location>
        <begin position="623"/>
        <end position="711"/>
    </location>
</feature>
<feature type="compositionally biased region" description="Low complexity" evidence="8">
    <location>
        <begin position="1"/>
        <end position="13"/>
    </location>
</feature>
<comment type="subcellular location">
    <subcellularLocation>
        <location evidence="1">Cell membrane</location>
        <topology evidence="1">Multi-pass membrane protein</topology>
    </subcellularLocation>
</comment>
<feature type="domain" description="Glycosyltransferase RgtA/B/C/D-like" evidence="10">
    <location>
        <begin position="98"/>
        <end position="255"/>
    </location>
</feature>
<dbReference type="Proteomes" id="UP000319927">
    <property type="component" value="Unassembled WGS sequence"/>
</dbReference>
<evidence type="ECO:0000259" key="11">
    <source>
        <dbReference type="Pfam" id="PF24878"/>
    </source>
</evidence>
<sequence>MDRTETLPTAPAVTAPPAPPAPEPVPVTAEPPQPRPDPSWTRPALAVLLLATGVLYLWSLGASGWANSFYSAAAQAGAESWKAFFYGSSDAASSITVDKTPASLWLMALSVRIFGLSSWSILVPQALLGVATVGALYATVRRWYGPVAGLLAGTVLALTPVATLMFRFNNPDALLVLLLVLAAYATVRAVETAGTRWIVLAGALVGLGFLTKMLQAFLVVPVFAGVYLLAAPTGLGRRIRQLLLAGLGLVVAAGWWVAVVELVPASARPYIGGSQGNSILELTLGYNGLGRITGNEEGSVGGGRAGGGGPFSGQTGWLRMFDTEVGGQISWLLPAALILLVAGLVLAGRAPRTDRRRAGLLLWGGWLLVTGLIFSFMSGIFHAYYTVALAPAVGAVVGIGAVLLRRERAAVPGAVSAPEPGVPTAPVAGAATPGTRGGRRGLLATVTLAAALAVTAWWSWRLLGRSPDWYPWLRTVVLVGGLAAAVLIVLAGRLPRRVVPVVLAFGAATALAGPAAYALQTAATPHTGSIPSAGPALQGGFGPGRGGFPGGRMPAGAQFPGAPGGPNGQFPGGQLPGAPGGNQTGQPGGLPGGLPGQAAGGAGRAPGGGMGGLLDSRAPSAELKALLERDAADYTWMAATIGSNNASGYQLATGRPVMAIGGFNGSDPSPTLGQFQAYVADGRIHWFVGGGGFRANGGSSASQEIAAWVAETFESQTVDGVTVYDLSSGREG</sequence>
<feature type="transmembrane region" description="Helical" evidence="9">
    <location>
        <begin position="40"/>
        <end position="58"/>
    </location>
</feature>
<evidence type="ECO:0000256" key="6">
    <source>
        <dbReference type="ARBA" id="ARBA00022989"/>
    </source>
</evidence>
<feature type="transmembrane region" description="Helical" evidence="9">
    <location>
        <begin position="442"/>
        <end position="460"/>
    </location>
</feature>
<feature type="transmembrane region" description="Helical" evidence="9">
    <location>
        <begin position="113"/>
        <end position="137"/>
    </location>
</feature>
<dbReference type="Pfam" id="PF24878">
    <property type="entry name" value="YkcB_C"/>
    <property type="match status" value="1"/>
</dbReference>
<evidence type="ECO:0000256" key="8">
    <source>
        <dbReference type="SAM" id="MobiDB-lite"/>
    </source>
</evidence>
<dbReference type="PANTHER" id="PTHR33908:SF3">
    <property type="entry name" value="UNDECAPRENYL PHOSPHATE-ALPHA-4-AMINO-4-DEOXY-L-ARABINOSE ARABINOSYL TRANSFERASE"/>
    <property type="match status" value="1"/>
</dbReference>
<dbReference type="PANTHER" id="PTHR33908">
    <property type="entry name" value="MANNOSYLTRANSFERASE YKCB-RELATED"/>
    <property type="match status" value="1"/>
</dbReference>
<dbReference type="Pfam" id="PF13231">
    <property type="entry name" value="PMT_2"/>
    <property type="match status" value="1"/>
</dbReference>
<evidence type="ECO:0000256" key="9">
    <source>
        <dbReference type="SAM" id="Phobius"/>
    </source>
</evidence>
<feature type="transmembrane region" description="Helical" evidence="9">
    <location>
        <begin position="242"/>
        <end position="260"/>
    </location>
</feature>
<reference evidence="12 13" key="1">
    <citation type="submission" date="2019-06" db="EMBL/GenBank/DDBJ databases">
        <title>Sequencing the genomes of 1000 actinobacteria strains.</title>
        <authorList>
            <person name="Klenk H.-P."/>
        </authorList>
    </citation>
    <scope>NUCLEOTIDE SEQUENCE [LARGE SCALE GENOMIC DNA]</scope>
    <source>
        <strain evidence="12 13">DSM 102131</strain>
    </source>
</reference>
<dbReference type="GO" id="GO:0009103">
    <property type="term" value="P:lipopolysaccharide biosynthetic process"/>
    <property type="evidence" value="ECO:0007669"/>
    <property type="project" value="UniProtKB-ARBA"/>
</dbReference>
<evidence type="ECO:0000259" key="10">
    <source>
        <dbReference type="Pfam" id="PF13231"/>
    </source>
</evidence>
<evidence type="ECO:0000256" key="5">
    <source>
        <dbReference type="ARBA" id="ARBA00022692"/>
    </source>
</evidence>
<feature type="compositionally biased region" description="Pro residues" evidence="8">
    <location>
        <begin position="14"/>
        <end position="37"/>
    </location>
</feature>